<dbReference type="PANTHER" id="PTHR24078">
    <property type="entry name" value="DNAJ HOMOLOG SUBFAMILY C MEMBER"/>
    <property type="match status" value="1"/>
</dbReference>
<dbReference type="Gene3D" id="2.60.260.20">
    <property type="entry name" value="Urease metallochaperone UreE, N-terminal domain"/>
    <property type="match status" value="2"/>
</dbReference>
<dbReference type="InterPro" id="IPR008971">
    <property type="entry name" value="HSP40/DnaJ_pept-bd"/>
</dbReference>
<name>A0ABV2AMY0_9EUKA</name>
<evidence type="ECO:0000259" key="2">
    <source>
        <dbReference type="Pfam" id="PF01556"/>
    </source>
</evidence>
<dbReference type="Proteomes" id="UP001439008">
    <property type="component" value="Unassembled WGS sequence"/>
</dbReference>
<feature type="non-terminal residue" evidence="3">
    <location>
        <position position="1"/>
    </location>
</feature>
<feature type="domain" description="Chaperone DnaJ C-terminal" evidence="2">
    <location>
        <begin position="89"/>
        <end position="251"/>
    </location>
</feature>
<accession>A0ABV2AMY0</accession>
<evidence type="ECO:0000256" key="1">
    <source>
        <dbReference type="ARBA" id="ARBA00023186"/>
    </source>
</evidence>
<dbReference type="InterPro" id="IPR002939">
    <property type="entry name" value="DnaJ_C"/>
</dbReference>
<keyword evidence="4" id="KW-1185">Reference proteome</keyword>
<dbReference type="EMBL" id="JBDODL010001034">
    <property type="protein sequence ID" value="MES1921028.1"/>
    <property type="molecule type" value="Genomic_DNA"/>
</dbReference>
<dbReference type="InterPro" id="IPR051339">
    <property type="entry name" value="DnaJ_subfamily_B"/>
</dbReference>
<comment type="caution">
    <text evidence="3">The sequence shown here is derived from an EMBL/GenBank/DDBJ whole genome shotgun (WGS) entry which is preliminary data.</text>
</comment>
<sequence length="262" mass="29201">KKRKIYDQFGEEGLKSGAGGNPGYNFENSDVFSQFFTKGGGARNFSSFSSFFGGDLGDIFFESSGTRNRNKNTFSFGGNNRFRQKPSPIVHSLPCSLEDLYKGCTRKIKVTRKRVNARGAVEDEVKMLTLDIKRGWKEGTKITFEREGDQLGDGVEAADIVFVVKEKAHARFSRSGNDLTKPLRCSLKKVLSGFVYSLETLDGQKVNVKVPSFSLIPEKGLKHRITGYGMPISKNPNQSGDLILEIAVKLPRLNKEQLQMLE</sequence>
<dbReference type="CDD" id="cd10747">
    <property type="entry name" value="DnaJ_C"/>
    <property type="match status" value="1"/>
</dbReference>
<dbReference type="PANTHER" id="PTHR24078:SF553">
    <property type="entry name" value="DNAJ HOMOLOG SUBFAMILY B MEMBER 5"/>
    <property type="match status" value="1"/>
</dbReference>
<evidence type="ECO:0000313" key="3">
    <source>
        <dbReference type="EMBL" id="MES1921028.1"/>
    </source>
</evidence>
<protein>
    <submittedName>
        <fullName evidence="3">DnaJ subfamily B member 4</fullName>
    </submittedName>
</protein>
<organism evidence="3 4">
    <name type="scientific">Bonamia ostreae</name>
    <dbReference type="NCBI Taxonomy" id="126728"/>
    <lineage>
        <taxon>Eukaryota</taxon>
        <taxon>Sar</taxon>
        <taxon>Rhizaria</taxon>
        <taxon>Endomyxa</taxon>
        <taxon>Ascetosporea</taxon>
        <taxon>Haplosporida</taxon>
        <taxon>Bonamia</taxon>
    </lineage>
</organism>
<dbReference type="SUPFAM" id="SSF49493">
    <property type="entry name" value="HSP40/DnaJ peptide-binding domain"/>
    <property type="match status" value="2"/>
</dbReference>
<evidence type="ECO:0000313" key="4">
    <source>
        <dbReference type="Proteomes" id="UP001439008"/>
    </source>
</evidence>
<reference evidence="3 4" key="1">
    <citation type="journal article" date="2024" name="BMC Biol.">
        <title>Comparative genomics of Ascetosporea gives new insight into the evolutionary basis for animal parasitism in Rhizaria.</title>
        <authorList>
            <person name="Hiltunen Thoren M."/>
            <person name="Onut-Brannstrom I."/>
            <person name="Alfjorden A."/>
            <person name="Peckova H."/>
            <person name="Swords F."/>
            <person name="Hooper C."/>
            <person name="Holzer A.S."/>
            <person name="Bass D."/>
            <person name="Burki F."/>
        </authorList>
    </citation>
    <scope>NUCLEOTIDE SEQUENCE [LARGE SCALE GENOMIC DNA]</scope>
    <source>
        <strain evidence="3">20-A016</strain>
    </source>
</reference>
<keyword evidence="1" id="KW-0143">Chaperone</keyword>
<gene>
    <name evidence="3" type="primary">DNAJB4</name>
    <name evidence="3" type="ORF">MHBO_002629</name>
</gene>
<dbReference type="Pfam" id="PF01556">
    <property type="entry name" value="DnaJ_C"/>
    <property type="match status" value="1"/>
</dbReference>
<proteinExistence type="predicted"/>